<keyword evidence="1" id="KW-0812">Transmembrane</keyword>
<dbReference type="RefSeq" id="WP_258902854.1">
    <property type="nucleotide sequence ID" value="NZ_CP103141.1"/>
</dbReference>
<gene>
    <name evidence="2" type="ORF">NXY30_00230</name>
</gene>
<protein>
    <submittedName>
        <fullName evidence="2">Uncharacterized protein</fullName>
    </submittedName>
</protein>
<name>A0ABY5TAX6_9BACE</name>
<keyword evidence="1" id="KW-1133">Transmembrane helix</keyword>
<evidence type="ECO:0000313" key="2">
    <source>
        <dbReference type="EMBL" id="UVQ74911.1"/>
    </source>
</evidence>
<feature type="transmembrane region" description="Helical" evidence="1">
    <location>
        <begin position="6"/>
        <end position="24"/>
    </location>
</feature>
<dbReference type="EMBL" id="CP103141">
    <property type="protein sequence ID" value="UVQ74911.1"/>
    <property type="molecule type" value="Genomic_DNA"/>
</dbReference>
<keyword evidence="1" id="KW-0472">Membrane</keyword>
<evidence type="ECO:0000256" key="1">
    <source>
        <dbReference type="SAM" id="Phobius"/>
    </source>
</evidence>
<proteinExistence type="predicted"/>
<accession>A0ABY5TAX6</accession>
<sequence length="138" mass="15602">MRRLTYIYAILFIMAIVFVVVNCTDEDLVKNGQENMEEFSIQEAKDYFQVQMAENLILSRSLSSEDNKTVSPGDFIPDWDIAVGASMNELASYSIPITPTCRFKAIYVDIYNGIPSVGKVNVYQKLVIVKDTKSKKLS</sequence>
<reference evidence="2" key="1">
    <citation type="submission" date="2022-08" db="EMBL/GenBank/DDBJ databases">
        <title>Genome Sequencing of Bacteroides fragilis Group Isolates with Nanopore Technology.</title>
        <authorList>
            <person name="Tisza M.J."/>
            <person name="Smith D."/>
            <person name="Dekker J.P."/>
        </authorList>
    </citation>
    <scope>NUCLEOTIDE SEQUENCE</scope>
    <source>
        <strain evidence="2">BFG-527</strain>
    </source>
</reference>
<keyword evidence="3" id="KW-1185">Reference proteome</keyword>
<evidence type="ECO:0000313" key="3">
    <source>
        <dbReference type="Proteomes" id="UP001060104"/>
    </source>
</evidence>
<dbReference type="Proteomes" id="UP001060104">
    <property type="component" value="Chromosome"/>
</dbReference>
<organism evidence="2 3">
    <name type="scientific">Bacteroides faecis</name>
    <dbReference type="NCBI Taxonomy" id="674529"/>
    <lineage>
        <taxon>Bacteria</taxon>
        <taxon>Pseudomonadati</taxon>
        <taxon>Bacteroidota</taxon>
        <taxon>Bacteroidia</taxon>
        <taxon>Bacteroidales</taxon>
        <taxon>Bacteroidaceae</taxon>
        <taxon>Bacteroides</taxon>
    </lineage>
</organism>